<evidence type="ECO:0000313" key="1">
    <source>
        <dbReference type="EMBL" id="AMK59432.1"/>
    </source>
</evidence>
<protein>
    <submittedName>
        <fullName evidence="1">Putative replication protein A</fullName>
    </submittedName>
</protein>
<dbReference type="InterPro" id="IPR018777">
    <property type="entry name" value="Replication_initiator_prot_A"/>
</dbReference>
<accession>A0A126T0J7</accession>
<reference evidence="1" key="1">
    <citation type="journal article" date="2016" name="Appl. Environ. Microbiol.">
        <title>Functional Metagenomics of a Biostimulated Petroleum-Contaminated Soil Reveals an Extraordinary Diversity of Extradiol Dioxygenases.</title>
        <authorList>
            <person name="Terron-Gonzalez L."/>
            <person name="Martin-Cabello G."/>
            <person name="Ferrer M."/>
            <person name="Santero E."/>
        </authorList>
    </citation>
    <scope>NUCLEOTIDE SEQUENCE</scope>
</reference>
<sequence length="295" mass="33878">MARSLASPLSPRSGERVQLDLFHTIPGEVAPRDAQDLMTWPFFSLAKSRRTAPIDFRMGRTWISVEAVPEHGMATIWDADILIWAASQLVAARDSGRTTSRHMATTPHQILRFIGRSAGRDQYDRLKAALDRLQSTTVATSIRQQHQRRRHRFSWINEWQERLDASGRPLGIELILPDWFYAGVLDRALVLTIDRTYFSLTGGLERWLYRIVRKHGGRQAAGWSFDIPHLHLKSGVLSPLKRFAFELRAIVRRQPLPGYVLAIEQSFGRERLRFAPLPQDPVDVAMRRVRARTWG</sequence>
<dbReference type="EMBL" id="KU144985">
    <property type="protein sequence ID" value="AMK59432.1"/>
    <property type="molecule type" value="Genomic_DNA"/>
</dbReference>
<dbReference type="Pfam" id="PF10134">
    <property type="entry name" value="RPA"/>
    <property type="match status" value="1"/>
</dbReference>
<name>A0A126T0J7_9BACT</name>
<dbReference type="AlphaFoldDB" id="A0A126T0J7"/>
<organism evidence="1">
    <name type="scientific">uncultured bacterium UPO61</name>
    <dbReference type="NCBI Taxonomy" id="1776982"/>
    <lineage>
        <taxon>Bacteria</taxon>
        <taxon>environmental samples</taxon>
    </lineage>
</organism>
<proteinExistence type="predicted"/>